<dbReference type="Proteomes" id="UP001168613">
    <property type="component" value="Unassembled WGS sequence"/>
</dbReference>
<name>A0ABT8EH87_9BURK</name>
<feature type="domain" description="DUF7281" evidence="1">
    <location>
        <begin position="131"/>
        <end position="278"/>
    </location>
</feature>
<protein>
    <recommendedName>
        <fullName evidence="1">DUF7281 domain-containing protein</fullName>
    </recommendedName>
</protein>
<dbReference type="RefSeq" id="WP_266122063.1">
    <property type="nucleotide sequence ID" value="NZ_JAJHNU010000001.1"/>
</dbReference>
<sequence length="281" mass="32120">MQTQELAFLQKLLLEAQADPKAAFPLTRQLSRTAEAFSQHHRIGLQIGKRFEYRADDLARAQALIRSHALPLQASSTPLDRAQASFIPGRSEKHTSLAPHHGEIAILPLSSGCLYQGQPLPSHLPGYMVITEQDGHAIQTKNIVVVENFETFVQLRRYHWLLNHPAVQQASLAVFRGDNLFKANHALAFLHLRREPVWAFPDFDPAGLGWTLSMPRFAGLLFPWEGMRERLLRHNRTDLYHASVAQWEQHLTHSSHVDIQRAWQLMHSLWRGLNQEALRDI</sequence>
<gene>
    <name evidence="2" type="ORF">LMS43_04950</name>
</gene>
<dbReference type="Pfam" id="PF23947">
    <property type="entry name" value="DUF7281"/>
    <property type="match status" value="1"/>
</dbReference>
<evidence type="ECO:0000259" key="1">
    <source>
        <dbReference type="Pfam" id="PF23947"/>
    </source>
</evidence>
<accession>A0ABT8EH87</accession>
<keyword evidence="3" id="KW-1185">Reference proteome</keyword>
<evidence type="ECO:0000313" key="3">
    <source>
        <dbReference type="Proteomes" id="UP001168613"/>
    </source>
</evidence>
<reference evidence="2" key="1">
    <citation type="submission" date="2021-11" db="EMBL/GenBank/DDBJ databases">
        <title>Draft genome sequence of Alcaligenes endophyticus type strain CCUG 75668T.</title>
        <authorList>
            <person name="Salva-Serra F."/>
            <person name="Duran R.E."/>
            <person name="Seeger M."/>
            <person name="Moore E.R.B."/>
            <person name="Jaen-Luchoro D."/>
        </authorList>
    </citation>
    <scope>NUCLEOTIDE SEQUENCE</scope>
    <source>
        <strain evidence="2">CCUG 75668</strain>
    </source>
</reference>
<proteinExistence type="predicted"/>
<organism evidence="2 3">
    <name type="scientific">Alcaligenes endophyticus</name>
    <dbReference type="NCBI Taxonomy" id="1929088"/>
    <lineage>
        <taxon>Bacteria</taxon>
        <taxon>Pseudomonadati</taxon>
        <taxon>Pseudomonadota</taxon>
        <taxon>Betaproteobacteria</taxon>
        <taxon>Burkholderiales</taxon>
        <taxon>Alcaligenaceae</taxon>
        <taxon>Alcaligenes</taxon>
    </lineage>
</organism>
<comment type="caution">
    <text evidence="2">The sequence shown here is derived from an EMBL/GenBank/DDBJ whole genome shotgun (WGS) entry which is preliminary data.</text>
</comment>
<dbReference type="InterPro" id="IPR055705">
    <property type="entry name" value="DUF7281"/>
</dbReference>
<dbReference type="EMBL" id="JAJHNU010000001">
    <property type="protein sequence ID" value="MDN4120633.1"/>
    <property type="molecule type" value="Genomic_DNA"/>
</dbReference>
<evidence type="ECO:0000313" key="2">
    <source>
        <dbReference type="EMBL" id="MDN4120633.1"/>
    </source>
</evidence>